<dbReference type="PANTHER" id="PTHR11515:SF13">
    <property type="entry name" value="GLYCOPROTEIN HORMONE BETA 5, ISOFORM A"/>
    <property type="match status" value="1"/>
</dbReference>
<dbReference type="RefSeq" id="XP_012939383.1">
    <property type="nucleotide sequence ID" value="XM_013083929.2"/>
</dbReference>
<evidence type="ECO:0000313" key="12">
    <source>
        <dbReference type="RefSeq" id="XP_012939387.1"/>
    </source>
</evidence>
<dbReference type="CDD" id="cd00069">
    <property type="entry name" value="GHB_like"/>
    <property type="match status" value="1"/>
</dbReference>
<dbReference type="RefSeq" id="XP_012939384.1">
    <property type="nucleotide sequence ID" value="XM_013083930.2"/>
</dbReference>
<feature type="domain" description="Glycoprotein hormone subunit beta" evidence="6">
    <location>
        <begin position="110"/>
        <end position="188"/>
    </location>
</feature>
<dbReference type="RefSeq" id="XP_012939387.1">
    <property type="nucleotide sequence ID" value="XM_013083933.2"/>
</dbReference>
<organism evidence="7 8">
    <name type="scientific">Aplysia californica</name>
    <name type="common">California sea hare</name>
    <dbReference type="NCBI Taxonomy" id="6500"/>
    <lineage>
        <taxon>Eukaryota</taxon>
        <taxon>Metazoa</taxon>
        <taxon>Spiralia</taxon>
        <taxon>Lophotrochozoa</taxon>
        <taxon>Mollusca</taxon>
        <taxon>Gastropoda</taxon>
        <taxon>Heterobranchia</taxon>
        <taxon>Euthyneura</taxon>
        <taxon>Tectipleura</taxon>
        <taxon>Aplysiida</taxon>
        <taxon>Aplysioidea</taxon>
        <taxon>Aplysiidae</taxon>
        <taxon>Aplysia</taxon>
    </lineage>
</organism>
<comment type="similarity">
    <text evidence="2">Belongs to the glycoprotein hormones subunit beta family.</text>
</comment>
<evidence type="ECO:0000256" key="3">
    <source>
        <dbReference type="ARBA" id="ARBA00022525"/>
    </source>
</evidence>
<comment type="subcellular location">
    <subcellularLocation>
        <location evidence="1">Secreted</location>
    </subcellularLocation>
</comment>
<dbReference type="InterPro" id="IPR029034">
    <property type="entry name" value="Cystine-knot_cytokine"/>
</dbReference>
<proteinExistence type="inferred from homology"/>
<keyword evidence="4" id="KW-1015">Disulfide bond</keyword>
<dbReference type="PANTHER" id="PTHR11515">
    <property type="entry name" value="GLYCOPROTEIN HORMONE BETA CHAIN"/>
    <property type="match status" value="1"/>
</dbReference>
<evidence type="ECO:0000256" key="5">
    <source>
        <dbReference type="SAM" id="MobiDB-lite"/>
    </source>
</evidence>
<sequence>MSLASWLADRRRLASSSSSSSSLSSSSSSSSSTSSSSSSSPTSPALSSSSSSLLPLQLPLLVVAMSCLLARPSSCHLVDPRTTLSCHVRSYQFRVTKPPVISEDGQILRCSGIVTVNSCWGRCDSSEIGDYLMPYRISHHPVCTYTGRVPRQVTLSGCEDYPDPTFEVFDAAGCECRLCDSDYTSCENLNG</sequence>
<evidence type="ECO:0000256" key="4">
    <source>
        <dbReference type="ARBA" id="ARBA00023157"/>
    </source>
</evidence>
<accession>A0ABM1A2A7</accession>
<dbReference type="InterPro" id="IPR006208">
    <property type="entry name" value="Glyco_hormone_CN"/>
</dbReference>
<feature type="compositionally biased region" description="Low complexity" evidence="5">
    <location>
        <begin position="14"/>
        <end position="42"/>
    </location>
</feature>
<dbReference type="GeneID" id="100533380"/>
<dbReference type="SUPFAM" id="SSF57501">
    <property type="entry name" value="Cystine-knot cytokines"/>
    <property type="match status" value="1"/>
</dbReference>
<name>A0ABM1A2A7_APLCA</name>
<dbReference type="Gene3D" id="2.10.90.10">
    <property type="entry name" value="Cystine-knot cytokines"/>
    <property type="match status" value="1"/>
</dbReference>
<dbReference type="RefSeq" id="XP_012939385.1">
    <property type="nucleotide sequence ID" value="XM_013083931.2"/>
</dbReference>
<protein>
    <submittedName>
        <fullName evidence="8 9">Glycoprotein hormone beta subunit isoform X1</fullName>
    </submittedName>
</protein>
<gene>
    <name evidence="8 9 10 11 12" type="primary">GPB5</name>
</gene>
<evidence type="ECO:0000313" key="11">
    <source>
        <dbReference type="RefSeq" id="XP_012939386.1"/>
    </source>
</evidence>
<dbReference type="RefSeq" id="XP_012939386.1">
    <property type="nucleotide sequence ID" value="XM_013083932.2"/>
</dbReference>
<evidence type="ECO:0000313" key="10">
    <source>
        <dbReference type="RefSeq" id="XP_012939385.1"/>
    </source>
</evidence>
<keyword evidence="7" id="KW-1185">Reference proteome</keyword>
<reference evidence="8 9" key="1">
    <citation type="submission" date="2025-05" db="UniProtKB">
        <authorList>
            <consortium name="RefSeq"/>
        </authorList>
    </citation>
    <scope>IDENTIFICATION</scope>
</reference>
<evidence type="ECO:0000259" key="6">
    <source>
        <dbReference type="Pfam" id="PF00007"/>
    </source>
</evidence>
<evidence type="ECO:0000313" key="8">
    <source>
        <dbReference type="RefSeq" id="XP_012939383.1"/>
    </source>
</evidence>
<evidence type="ECO:0000256" key="2">
    <source>
        <dbReference type="ARBA" id="ARBA00006552"/>
    </source>
</evidence>
<evidence type="ECO:0000313" key="7">
    <source>
        <dbReference type="Proteomes" id="UP000694888"/>
    </source>
</evidence>
<evidence type="ECO:0000313" key="9">
    <source>
        <dbReference type="RefSeq" id="XP_012939384.1"/>
    </source>
</evidence>
<evidence type="ECO:0000256" key="1">
    <source>
        <dbReference type="ARBA" id="ARBA00004613"/>
    </source>
</evidence>
<dbReference type="Pfam" id="PF00007">
    <property type="entry name" value="Cys_knot"/>
    <property type="match status" value="1"/>
</dbReference>
<dbReference type="InterPro" id="IPR001545">
    <property type="entry name" value="Gonadotropin_bsu"/>
</dbReference>
<dbReference type="Proteomes" id="UP000694888">
    <property type="component" value="Unplaced"/>
</dbReference>
<feature type="region of interest" description="Disordered" evidence="5">
    <location>
        <begin position="1"/>
        <end position="42"/>
    </location>
</feature>
<keyword evidence="3" id="KW-0964">Secreted</keyword>